<name>Q3UFP0_MOUSE</name>
<reference evidence="2" key="8">
    <citation type="journal article" date="2005" name="Science">
        <title>Antisense Transcription in the Mammalian Transcriptome.</title>
        <authorList>
            <consortium name="RIKEN Genome Exploration Research Group and Genome Science Group (Genome Network Project Core Group) and the FANTOM Consortium"/>
        </authorList>
    </citation>
    <scope>NUCLEOTIDE SEQUENCE</scope>
    <source>
        <strain evidence="2">C57BL/6J</strain>
    </source>
</reference>
<reference evidence="2" key="1">
    <citation type="journal article" date="1999" name="Methods Enzymol.">
        <title>High-efficiency full-length cDNA cloning.</title>
        <authorList>
            <person name="Carninci P."/>
            <person name="Hayashizaki Y."/>
        </authorList>
    </citation>
    <scope>NUCLEOTIDE SEQUENCE</scope>
    <source>
        <strain evidence="2">C57BL/6J</strain>
    </source>
</reference>
<accession>Q3UFP0</accession>
<reference evidence="2" key="3">
    <citation type="journal article" date="2000" name="Genome Res.">
        <title>RIKEN integrated sequence analysis (RISA) system--384-format sequencing pipeline with 384 multicapillary sequencer.</title>
        <authorList>
            <person name="Shibata K."/>
            <person name="Itoh M."/>
            <person name="Aizawa K."/>
            <person name="Nagaoka S."/>
            <person name="Sasaki N."/>
            <person name="Carninci P."/>
            <person name="Konno H."/>
            <person name="Akiyama J."/>
            <person name="Nishi K."/>
            <person name="Kitsunai T."/>
            <person name="Tashiro H."/>
            <person name="Itoh M."/>
            <person name="Sumi N."/>
            <person name="Ishii Y."/>
            <person name="Nakamura S."/>
            <person name="Hazama M."/>
            <person name="Nishine T."/>
            <person name="Harada A."/>
            <person name="Yamamoto R."/>
            <person name="Matsumoto H."/>
            <person name="Sakaguchi S."/>
            <person name="Ikegami T."/>
            <person name="Kashiwagi K."/>
            <person name="Fujiwake S."/>
            <person name="Inoue K."/>
            <person name="Togawa Y."/>
            <person name="Izawa M."/>
            <person name="Ohara E."/>
            <person name="Watahiki M."/>
            <person name="Yoneda Y."/>
            <person name="Ishikawa T."/>
            <person name="Ozawa K."/>
            <person name="Tanaka T."/>
            <person name="Matsuura S."/>
            <person name="Kawai J."/>
            <person name="Okazaki Y."/>
            <person name="Muramatsu M."/>
            <person name="Inoue Y."/>
            <person name="Kira A."/>
            <person name="Hayashizaki Y."/>
        </authorList>
    </citation>
    <scope>NUCLEOTIDE SEQUENCE</scope>
    <source>
        <strain evidence="2">C57BL/6J</strain>
    </source>
</reference>
<sequence length="200" mass="20914">KRHAEGPAEGPSALVRPRPTLPPRRTQALSEPPKPSFGVHSGGCGGGEGGAGCGPAPGLRGEGHRPRARPRGSRPVWGRGEGRDRTVAAPQLKTRPSGKLAGKVEAPVPRPLSDRAARQGRGTRGPLPAFAPRRARAGPEARAKSPEDKSVADSSPGRGGAACGAVRRLSARRRWWHRGRGTGLALFLGRGSWCKMAVIL</sequence>
<feature type="region of interest" description="Disordered" evidence="1">
    <location>
        <begin position="1"/>
        <end position="165"/>
    </location>
</feature>
<dbReference type="MGI" id="MGI:3648796">
    <property type="gene designation" value="G370120E05Rik"/>
</dbReference>
<dbReference type="AGR" id="MGI:3648796"/>
<protein>
    <submittedName>
        <fullName evidence="2">Uncharacterized protein</fullName>
    </submittedName>
</protein>
<evidence type="ECO:0000256" key="1">
    <source>
        <dbReference type="SAM" id="MobiDB-lite"/>
    </source>
</evidence>
<reference evidence="2" key="7">
    <citation type="journal article" date="2005" name="Science">
        <title>The Transcriptional Landscape of the Mammalian Genome.</title>
        <authorList>
            <consortium name="The FANTOM Consortium"/>
            <consortium name="Riken Genome Exploration Research Group and Genome Science Group (Genome Network Project Core Group)"/>
        </authorList>
    </citation>
    <scope>NUCLEOTIDE SEQUENCE</scope>
    <source>
        <strain evidence="2">C57BL/6J</strain>
    </source>
</reference>
<evidence type="ECO:0000313" key="2">
    <source>
        <dbReference type="EMBL" id="BAE28520.1"/>
    </source>
</evidence>
<reference evidence="2" key="4">
    <citation type="journal article" date="2001" name="Nature">
        <title>Functional annotation of a full-length mouse cDNA collection.</title>
        <authorList>
            <consortium name="The RIKEN Genome Exploration Research Group Phase II Team and the FANTOM Consortium"/>
        </authorList>
    </citation>
    <scope>NUCLEOTIDE SEQUENCE</scope>
    <source>
        <strain evidence="2">C57BL/6J</strain>
    </source>
</reference>
<organism evidence="2">
    <name type="scientific">Mus musculus</name>
    <name type="common">Mouse</name>
    <dbReference type="NCBI Taxonomy" id="10090"/>
    <lineage>
        <taxon>Eukaryota</taxon>
        <taxon>Metazoa</taxon>
        <taxon>Chordata</taxon>
        <taxon>Craniata</taxon>
        <taxon>Vertebrata</taxon>
        <taxon>Euteleostomi</taxon>
        <taxon>Mammalia</taxon>
        <taxon>Eutheria</taxon>
        <taxon>Euarchontoglires</taxon>
        <taxon>Glires</taxon>
        <taxon>Rodentia</taxon>
        <taxon>Myomorpha</taxon>
        <taxon>Muroidea</taxon>
        <taxon>Muridae</taxon>
        <taxon>Murinae</taxon>
        <taxon>Mus</taxon>
        <taxon>Mus</taxon>
    </lineage>
</organism>
<feature type="non-terminal residue" evidence="2">
    <location>
        <position position="1"/>
    </location>
</feature>
<dbReference type="AlphaFoldDB" id="Q3UFP0"/>
<reference evidence="2" key="5">
    <citation type="journal article" date="2002" name="Nature">
        <title>Analysis of the mouse transcriptome based on functional annotation of 60,770 full-length cDNAs.</title>
        <authorList>
            <consortium name="The FANTOM Consortium and the RIKEN Genome Exploration Research Group Phase I and II Team"/>
        </authorList>
    </citation>
    <scope>NUCLEOTIDE SEQUENCE</scope>
    <source>
        <strain evidence="2">C57BL/6J</strain>
    </source>
</reference>
<evidence type="ECO:0000313" key="3">
    <source>
        <dbReference type="MGI" id="MGI:3648796"/>
    </source>
</evidence>
<feature type="compositionally biased region" description="Gly residues" evidence="1">
    <location>
        <begin position="40"/>
        <end position="55"/>
    </location>
</feature>
<proteinExistence type="evidence at transcript level"/>
<reference evidence="2" key="2">
    <citation type="journal article" date="2000" name="Genome Res.">
        <title>Normalization and subtraction of cap-trapper-selected cDNAs to prepare full-length cDNA libraries for rapid discovery of new genes.</title>
        <authorList>
            <person name="Carninci P."/>
            <person name="Shibata Y."/>
            <person name="Hayatsu N."/>
            <person name="Sugahara Y."/>
            <person name="Shibata K."/>
            <person name="Itoh M."/>
            <person name="Konno H."/>
            <person name="Okazaki Y."/>
            <person name="Muramatsu M."/>
            <person name="Hayashizaki Y."/>
        </authorList>
    </citation>
    <scope>NUCLEOTIDE SEQUENCE</scope>
    <source>
        <strain evidence="2">C57BL/6J</strain>
    </source>
</reference>
<feature type="compositionally biased region" description="Basic and acidic residues" evidence="1">
    <location>
        <begin position="137"/>
        <end position="151"/>
    </location>
</feature>
<gene>
    <name evidence="3" type="primary">G370120E05Rik</name>
    <name evidence="3" type="synonym">EG666457</name>
</gene>
<reference evidence="2" key="6">
    <citation type="submission" date="2004-03" db="EMBL/GenBank/DDBJ databases">
        <authorList>
            <person name="Arakawa T."/>
            <person name="Carninci P."/>
            <person name="Fukuda S."/>
            <person name="Hashizume W."/>
            <person name="Hayashida K."/>
            <person name="Hori F."/>
            <person name="Iida J."/>
            <person name="Imamura K."/>
            <person name="Imotani K."/>
            <person name="Itoh M."/>
            <person name="Kanagawa S."/>
            <person name="Kawai J."/>
            <person name="Kojima M."/>
            <person name="Konno H."/>
            <person name="Murata M."/>
            <person name="Nakamura M."/>
            <person name="Ninomiya N."/>
            <person name="Nishiyori H."/>
            <person name="Nomura K."/>
            <person name="Ohno M."/>
            <person name="Sakazume N."/>
            <person name="Sano H."/>
            <person name="Sasaki D."/>
            <person name="Shibata K."/>
            <person name="Shiraki T."/>
            <person name="Tagami M."/>
            <person name="Tagami Y."/>
            <person name="Waki K."/>
            <person name="Watahiki A."/>
            <person name="Muramatsu M."/>
            <person name="Hayashizaki Y."/>
        </authorList>
    </citation>
    <scope>NUCLEOTIDE SEQUENCE</scope>
    <source>
        <strain evidence="2">C57BL/6J</strain>
    </source>
</reference>
<dbReference type="EMBL" id="AK148381">
    <property type="protein sequence ID" value="BAE28520.1"/>
    <property type="molecule type" value="mRNA"/>
</dbReference>